<dbReference type="WBParaSite" id="Csp11.Scaffold608.g5776.t1">
    <property type="protein sequence ID" value="Csp11.Scaffold608.g5776.t1"/>
    <property type="gene ID" value="Csp11.Scaffold608.g5776"/>
</dbReference>
<dbReference type="Proteomes" id="UP000095282">
    <property type="component" value="Unplaced"/>
</dbReference>
<dbReference type="Gene3D" id="2.60.210.10">
    <property type="entry name" value="Apoptosis, Tumor Necrosis Factor Receptor Associated Protein 2, Chain A"/>
    <property type="match status" value="1"/>
</dbReference>
<sequence>MIHSSNGDSLASETLANDPLATDLKENELHFSEEKEHYGIPWKIKVYRETGYLSFFLHCLYPKKEGTWTIQVSSDLKLLSMAGKSKVVPLNDCLYSSNSQYSGWGNDEFIKWEEMEKDYMIDGDVIIEAHVRIIEMSGTNKRKLRTWDESAKRFSDVVLIVNDEKFYVSKLYLASQSSYFEALFSDKFEESKKSEITLNDIEPIDFQKFLECLYCENCVNDDTVEGILQLADMYDAKVAIQRCVEFLKKDSMFTLKEKLRMATQYKLEVFKMDCLSKINTVPEIRSVMSNDMDKMDPSVVKFLLKKALELHN</sequence>
<dbReference type="AlphaFoldDB" id="A0A1I7TGR5"/>
<evidence type="ECO:0000313" key="3">
    <source>
        <dbReference type="Proteomes" id="UP000095282"/>
    </source>
</evidence>
<reference evidence="4" key="1">
    <citation type="submission" date="2016-11" db="UniProtKB">
        <authorList>
            <consortium name="WormBaseParasite"/>
        </authorList>
    </citation>
    <scope>IDENTIFICATION</scope>
</reference>
<evidence type="ECO:0000259" key="1">
    <source>
        <dbReference type="PROSITE" id="PS50097"/>
    </source>
</evidence>
<dbReference type="InterPro" id="IPR052664">
    <property type="entry name" value="BTB-MATH_domain_protein"/>
</dbReference>
<proteinExistence type="predicted"/>
<dbReference type="PROSITE" id="PS50097">
    <property type="entry name" value="BTB"/>
    <property type="match status" value="1"/>
</dbReference>
<evidence type="ECO:0000259" key="2">
    <source>
        <dbReference type="PROSITE" id="PS50144"/>
    </source>
</evidence>
<dbReference type="InterPro" id="IPR000210">
    <property type="entry name" value="BTB/POZ_dom"/>
</dbReference>
<dbReference type="SUPFAM" id="SSF49599">
    <property type="entry name" value="TRAF domain-like"/>
    <property type="match status" value="1"/>
</dbReference>
<dbReference type="CDD" id="cd18186">
    <property type="entry name" value="BTB_POZ_ZBTB_KLHL-like"/>
    <property type="match status" value="1"/>
</dbReference>
<evidence type="ECO:0000313" key="4">
    <source>
        <dbReference type="WBParaSite" id="Csp11.Scaffold608.g5776.t1"/>
    </source>
</evidence>
<protein>
    <submittedName>
        <fullName evidence="4">BTB domain-containing protein</fullName>
    </submittedName>
</protein>
<name>A0A1I7TGR5_9PELO</name>
<feature type="domain" description="BTB" evidence="1">
    <location>
        <begin position="155"/>
        <end position="214"/>
    </location>
</feature>
<dbReference type="SMART" id="SM00061">
    <property type="entry name" value="MATH"/>
    <property type="match status" value="1"/>
</dbReference>
<dbReference type="CDD" id="cd00121">
    <property type="entry name" value="MATH"/>
    <property type="match status" value="1"/>
</dbReference>
<dbReference type="InterPro" id="IPR011333">
    <property type="entry name" value="SKP1/BTB/POZ_sf"/>
</dbReference>
<dbReference type="Pfam" id="PF00651">
    <property type="entry name" value="BTB"/>
    <property type="match status" value="1"/>
</dbReference>
<dbReference type="eggNOG" id="ENOG502RXUT">
    <property type="taxonomic scope" value="Eukaryota"/>
</dbReference>
<accession>A0A1I7TGR5</accession>
<dbReference type="PANTHER" id="PTHR22743">
    <property type="entry name" value="MEPRIN/TRAF-LIKE MATH FAMILY-C.ELEGANS"/>
    <property type="match status" value="1"/>
</dbReference>
<dbReference type="Gene3D" id="3.30.710.10">
    <property type="entry name" value="Potassium Channel Kv1.1, Chain A"/>
    <property type="match status" value="1"/>
</dbReference>
<dbReference type="InterPro" id="IPR002083">
    <property type="entry name" value="MATH/TRAF_dom"/>
</dbReference>
<dbReference type="PANTHER" id="PTHR22743:SF165">
    <property type="entry name" value="BTB AND MATH DOMAIN CONTAINING-RELATED"/>
    <property type="match status" value="1"/>
</dbReference>
<feature type="domain" description="MATH" evidence="2">
    <location>
        <begin position="8"/>
        <end position="131"/>
    </location>
</feature>
<dbReference type="SMART" id="SM00225">
    <property type="entry name" value="BTB"/>
    <property type="match status" value="1"/>
</dbReference>
<dbReference type="SUPFAM" id="SSF54695">
    <property type="entry name" value="POZ domain"/>
    <property type="match status" value="1"/>
</dbReference>
<dbReference type="STRING" id="1561998.A0A1I7TGR5"/>
<dbReference type="Pfam" id="PF00917">
    <property type="entry name" value="MATH"/>
    <property type="match status" value="1"/>
</dbReference>
<organism evidence="3 4">
    <name type="scientific">Caenorhabditis tropicalis</name>
    <dbReference type="NCBI Taxonomy" id="1561998"/>
    <lineage>
        <taxon>Eukaryota</taxon>
        <taxon>Metazoa</taxon>
        <taxon>Ecdysozoa</taxon>
        <taxon>Nematoda</taxon>
        <taxon>Chromadorea</taxon>
        <taxon>Rhabditida</taxon>
        <taxon>Rhabditina</taxon>
        <taxon>Rhabditomorpha</taxon>
        <taxon>Rhabditoidea</taxon>
        <taxon>Rhabditidae</taxon>
        <taxon>Peloderinae</taxon>
        <taxon>Caenorhabditis</taxon>
    </lineage>
</organism>
<dbReference type="PROSITE" id="PS50144">
    <property type="entry name" value="MATH"/>
    <property type="match status" value="1"/>
</dbReference>
<keyword evidence="3" id="KW-1185">Reference proteome</keyword>
<dbReference type="InterPro" id="IPR008974">
    <property type="entry name" value="TRAF-like"/>
</dbReference>